<dbReference type="CDD" id="cd01335">
    <property type="entry name" value="Radical_SAM"/>
    <property type="match status" value="1"/>
</dbReference>
<dbReference type="EC" id="4.3.1.32" evidence="3"/>
<dbReference type="PANTHER" id="PTHR43076:SF15">
    <property type="entry name" value="7,8-DIDEMETHYL-8-HYDROXY-5-DEAZARIBOFLAVIN SYNTHASE"/>
    <property type="match status" value="1"/>
</dbReference>
<dbReference type="InterPro" id="IPR007197">
    <property type="entry name" value="rSAM"/>
</dbReference>
<dbReference type="InterPro" id="IPR013785">
    <property type="entry name" value="Aldolase_TIM"/>
</dbReference>
<dbReference type="NCBIfam" id="TIGR03550">
    <property type="entry name" value="F420_cofG"/>
    <property type="match status" value="1"/>
</dbReference>
<dbReference type="EMBL" id="UOEK01000519">
    <property type="protein sequence ID" value="VAW09065.1"/>
    <property type="molecule type" value="Genomic_DNA"/>
</dbReference>
<dbReference type="UniPathway" id="UPA00072"/>
<comment type="pathway">
    <text evidence="2">Cofactor biosynthesis; coenzyme F0 biosynthesis.</text>
</comment>
<comment type="catalytic activity">
    <reaction evidence="10">
        <text>5-amino-5-(4-hydroxybenzyl)-6-(D-ribitylimino)-5,6-dihydrouracil + S-adenosyl-L-methionine = 7,8-didemethyl-8-hydroxy-5-deazariboflavin + 5'-deoxyadenosine + L-methionine + NH4(+) + H(+)</text>
        <dbReference type="Rhea" id="RHEA:55204"/>
        <dbReference type="ChEBI" id="CHEBI:15378"/>
        <dbReference type="ChEBI" id="CHEBI:17319"/>
        <dbReference type="ChEBI" id="CHEBI:28938"/>
        <dbReference type="ChEBI" id="CHEBI:57844"/>
        <dbReference type="ChEBI" id="CHEBI:59789"/>
        <dbReference type="ChEBI" id="CHEBI:59904"/>
        <dbReference type="ChEBI" id="CHEBI:85936"/>
        <dbReference type="EC" id="4.3.1.32"/>
    </reaction>
</comment>
<evidence type="ECO:0000256" key="10">
    <source>
        <dbReference type="ARBA" id="ARBA00048974"/>
    </source>
</evidence>
<dbReference type="SUPFAM" id="SSF102114">
    <property type="entry name" value="Radical SAM enzymes"/>
    <property type="match status" value="1"/>
</dbReference>
<evidence type="ECO:0000256" key="8">
    <source>
        <dbReference type="ARBA" id="ARBA00023014"/>
    </source>
</evidence>
<evidence type="ECO:0000256" key="4">
    <source>
        <dbReference type="ARBA" id="ARBA00022485"/>
    </source>
</evidence>
<feature type="non-terminal residue" evidence="12">
    <location>
        <position position="1"/>
    </location>
</feature>
<dbReference type="Pfam" id="PF04055">
    <property type="entry name" value="Radical_SAM"/>
    <property type="match status" value="1"/>
</dbReference>
<dbReference type="Gene3D" id="3.20.20.70">
    <property type="entry name" value="Aldolase class I"/>
    <property type="match status" value="1"/>
</dbReference>
<evidence type="ECO:0000256" key="5">
    <source>
        <dbReference type="ARBA" id="ARBA00022691"/>
    </source>
</evidence>
<dbReference type="SFLD" id="SFLDS00029">
    <property type="entry name" value="Radical_SAM"/>
    <property type="match status" value="1"/>
</dbReference>
<dbReference type="HAMAP" id="MF_01611">
    <property type="entry name" value="FO_synth_sub1"/>
    <property type="match status" value="1"/>
</dbReference>
<keyword evidence="9" id="KW-0456">Lyase</keyword>
<dbReference type="GO" id="GO:0046872">
    <property type="term" value="F:metal ion binding"/>
    <property type="evidence" value="ECO:0007669"/>
    <property type="project" value="UniProtKB-KW"/>
</dbReference>
<evidence type="ECO:0000256" key="7">
    <source>
        <dbReference type="ARBA" id="ARBA00023004"/>
    </source>
</evidence>
<evidence type="ECO:0000256" key="6">
    <source>
        <dbReference type="ARBA" id="ARBA00022723"/>
    </source>
</evidence>
<name>A0A3B0ST55_9ZZZZ</name>
<keyword evidence="8" id="KW-0411">Iron-sulfur</keyword>
<dbReference type="SFLD" id="SFLDG01388">
    <property type="entry name" value="7_8-didemethyl-8-hydroxy-5-dea"/>
    <property type="match status" value="1"/>
</dbReference>
<proteinExistence type="inferred from homology"/>
<evidence type="ECO:0000313" key="12">
    <source>
        <dbReference type="EMBL" id="VAW09065.1"/>
    </source>
</evidence>
<protein>
    <recommendedName>
        <fullName evidence="3">7,8-didemethyl-8-hydroxy-5-deazariboflavin synthase</fullName>
        <ecNumber evidence="3">4.3.1.32</ecNumber>
    </recommendedName>
</protein>
<dbReference type="InterPro" id="IPR006638">
    <property type="entry name" value="Elp3/MiaA/NifB-like_rSAM"/>
</dbReference>
<dbReference type="InterPro" id="IPR034405">
    <property type="entry name" value="F420"/>
</dbReference>
<dbReference type="InterPro" id="IPR058240">
    <property type="entry name" value="rSAM_sf"/>
</dbReference>
<dbReference type="PANTHER" id="PTHR43076">
    <property type="entry name" value="FO SYNTHASE (COFH)"/>
    <property type="match status" value="1"/>
</dbReference>
<evidence type="ECO:0000256" key="9">
    <source>
        <dbReference type="ARBA" id="ARBA00023239"/>
    </source>
</evidence>
<dbReference type="PROSITE" id="PS51918">
    <property type="entry name" value="RADICAL_SAM"/>
    <property type="match status" value="1"/>
</dbReference>
<dbReference type="GO" id="GO:0016765">
    <property type="term" value="F:transferase activity, transferring alkyl or aryl (other than methyl) groups"/>
    <property type="evidence" value="ECO:0007669"/>
    <property type="project" value="InterPro"/>
</dbReference>
<gene>
    <name evidence="12" type="ORF">MNBD_ACTINO02-2654</name>
</gene>
<organism evidence="12">
    <name type="scientific">hydrothermal vent metagenome</name>
    <dbReference type="NCBI Taxonomy" id="652676"/>
    <lineage>
        <taxon>unclassified sequences</taxon>
        <taxon>metagenomes</taxon>
        <taxon>ecological metagenomes</taxon>
    </lineage>
</organism>
<evidence type="ECO:0000259" key="11">
    <source>
        <dbReference type="PROSITE" id="PS51918"/>
    </source>
</evidence>
<reference evidence="12" key="1">
    <citation type="submission" date="2018-06" db="EMBL/GenBank/DDBJ databases">
        <authorList>
            <person name="Zhirakovskaya E."/>
        </authorList>
    </citation>
    <scope>NUCLEOTIDE SEQUENCE</scope>
</reference>
<evidence type="ECO:0000256" key="2">
    <source>
        <dbReference type="ARBA" id="ARBA00004712"/>
    </source>
</evidence>
<sequence length="353" mass="38611">AARLRDEGFGRTVTYSRKVFIPLTTLCQDTCTYCTFAKPPGAGGEYLEPADVLAISRAGEAHGCTEALFTLGDRPEARWHQAADWLAARGYATTLEYVQAMTELVSAETSLFPHANPGLMDVPDFVNLRPSNPSMGMMLENISTRLMAPGMPHHNCPDKDPTLRMATIDAAGESKVPFTTGVLVGIGEDNAEIVDSLFALADAHARYGQIQEIIVQNFRAKQDTLMRSAPEPDIPFFVKVVALARWIMGATMSIQVPPNLTEDFAVYLDAGINDWGGVSPLTIDWVNPEAPWPHLEELRAVTSDGGFTLKPRLPVYPKYHNDEWIDPGLLKKVRAAVDSDGHVAHHAMEGSIV</sequence>
<evidence type="ECO:0000256" key="1">
    <source>
        <dbReference type="ARBA" id="ARBA00001966"/>
    </source>
</evidence>
<dbReference type="NCBIfam" id="NF004884">
    <property type="entry name" value="PRK06245.1"/>
    <property type="match status" value="1"/>
</dbReference>
<keyword evidence="5" id="KW-0949">S-adenosyl-L-methionine</keyword>
<dbReference type="GO" id="GO:0051539">
    <property type="term" value="F:4 iron, 4 sulfur cluster binding"/>
    <property type="evidence" value="ECO:0007669"/>
    <property type="project" value="UniProtKB-KW"/>
</dbReference>
<dbReference type="GO" id="GO:0044689">
    <property type="term" value="F:7,8-didemethyl-8-hydroxy-5-deazariboflavin synthase activity"/>
    <property type="evidence" value="ECO:0007669"/>
    <property type="project" value="UniProtKB-EC"/>
</dbReference>
<dbReference type="InterPro" id="IPR019939">
    <property type="entry name" value="CofG_family"/>
</dbReference>
<keyword evidence="6" id="KW-0479">Metal-binding</keyword>
<keyword evidence="4" id="KW-0004">4Fe-4S</keyword>
<keyword evidence="7" id="KW-0408">Iron</keyword>
<dbReference type="SMART" id="SM00729">
    <property type="entry name" value="Elp3"/>
    <property type="match status" value="1"/>
</dbReference>
<dbReference type="SFLD" id="SFLDF00294">
    <property type="entry name" value="7_8-didemethyl-8-hydroxy-5-dea"/>
    <property type="match status" value="1"/>
</dbReference>
<dbReference type="AlphaFoldDB" id="A0A3B0ST55"/>
<feature type="domain" description="Radical SAM core" evidence="11">
    <location>
        <begin position="13"/>
        <end position="259"/>
    </location>
</feature>
<accession>A0A3B0ST55</accession>
<evidence type="ECO:0000256" key="3">
    <source>
        <dbReference type="ARBA" id="ARBA00012126"/>
    </source>
</evidence>
<dbReference type="SFLD" id="SFLDG01064">
    <property type="entry name" value="F420__menaquinone_cofactor_bio"/>
    <property type="match status" value="1"/>
</dbReference>
<comment type="cofactor">
    <cofactor evidence="1">
        <name>[4Fe-4S] cluster</name>
        <dbReference type="ChEBI" id="CHEBI:49883"/>
    </cofactor>
</comment>